<protein>
    <submittedName>
        <fullName evidence="1">Uncharacterized protein</fullName>
    </submittedName>
</protein>
<dbReference type="Proteomes" id="UP000237105">
    <property type="component" value="Unassembled WGS sequence"/>
</dbReference>
<evidence type="ECO:0000313" key="1">
    <source>
        <dbReference type="EMBL" id="PON36102.1"/>
    </source>
</evidence>
<gene>
    <name evidence="1" type="ORF">PanWU01x14_330870</name>
</gene>
<evidence type="ECO:0000313" key="2">
    <source>
        <dbReference type="Proteomes" id="UP000237105"/>
    </source>
</evidence>
<feature type="non-terminal residue" evidence="1">
    <location>
        <position position="1"/>
    </location>
</feature>
<keyword evidence="2" id="KW-1185">Reference proteome</keyword>
<proteinExistence type="predicted"/>
<name>A0A2P5AHT1_PARAD</name>
<comment type="caution">
    <text evidence="1">The sequence shown here is derived from an EMBL/GenBank/DDBJ whole genome shotgun (WGS) entry which is preliminary data.</text>
</comment>
<sequence length="91" mass="10184">GAIFLATHGWHLSGLRPGENLGGLWRCTVAHGRRNADLVREKPRVHELSLAPTSCDSHRRWTAWHRPDVGSLLVGDRVLLQCRRMLLGSAQ</sequence>
<organism evidence="1 2">
    <name type="scientific">Parasponia andersonii</name>
    <name type="common">Sponia andersonii</name>
    <dbReference type="NCBI Taxonomy" id="3476"/>
    <lineage>
        <taxon>Eukaryota</taxon>
        <taxon>Viridiplantae</taxon>
        <taxon>Streptophyta</taxon>
        <taxon>Embryophyta</taxon>
        <taxon>Tracheophyta</taxon>
        <taxon>Spermatophyta</taxon>
        <taxon>Magnoliopsida</taxon>
        <taxon>eudicotyledons</taxon>
        <taxon>Gunneridae</taxon>
        <taxon>Pentapetalae</taxon>
        <taxon>rosids</taxon>
        <taxon>fabids</taxon>
        <taxon>Rosales</taxon>
        <taxon>Cannabaceae</taxon>
        <taxon>Parasponia</taxon>
    </lineage>
</organism>
<accession>A0A2P5AHT1</accession>
<dbReference type="AlphaFoldDB" id="A0A2P5AHT1"/>
<reference evidence="2" key="1">
    <citation type="submission" date="2016-06" db="EMBL/GenBank/DDBJ databases">
        <title>Parallel loss of symbiosis genes in relatives of nitrogen-fixing non-legume Parasponia.</title>
        <authorList>
            <person name="Van Velzen R."/>
            <person name="Holmer R."/>
            <person name="Bu F."/>
            <person name="Rutten L."/>
            <person name="Van Zeijl A."/>
            <person name="Liu W."/>
            <person name="Santuari L."/>
            <person name="Cao Q."/>
            <person name="Sharma T."/>
            <person name="Shen D."/>
            <person name="Roswanjaya Y."/>
            <person name="Wardhani T."/>
            <person name="Kalhor M.S."/>
            <person name="Jansen J."/>
            <person name="Van den Hoogen J."/>
            <person name="Gungor B."/>
            <person name="Hartog M."/>
            <person name="Hontelez J."/>
            <person name="Verver J."/>
            <person name="Yang W.-C."/>
            <person name="Schijlen E."/>
            <person name="Repin R."/>
            <person name="Schilthuizen M."/>
            <person name="Schranz E."/>
            <person name="Heidstra R."/>
            <person name="Miyata K."/>
            <person name="Fedorova E."/>
            <person name="Kohlen W."/>
            <person name="Bisseling T."/>
            <person name="Smit S."/>
            <person name="Geurts R."/>
        </authorList>
    </citation>
    <scope>NUCLEOTIDE SEQUENCE [LARGE SCALE GENOMIC DNA]</scope>
    <source>
        <strain evidence="2">cv. WU1-14</strain>
    </source>
</reference>
<dbReference type="EMBL" id="JXTB01000583">
    <property type="protein sequence ID" value="PON36102.1"/>
    <property type="molecule type" value="Genomic_DNA"/>
</dbReference>